<evidence type="ECO:0000313" key="3">
    <source>
        <dbReference type="EMBL" id="PLB35680.1"/>
    </source>
</evidence>
<organism evidence="3 4">
    <name type="scientific">Aspergillus candidus</name>
    <dbReference type="NCBI Taxonomy" id="41067"/>
    <lineage>
        <taxon>Eukaryota</taxon>
        <taxon>Fungi</taxon>
        <taxon>Dikarya</taxon>
        <taxon>Ascomycota</taxon>
        <taxon>Pezizomycotina</taxon>
        <taxon>Eurotiomycetes</taxon>
        <taxon>Eurotiomycetidae</taxon>
        <taxon>Eurotiales</taxon>
        <taxon>Aspergillaceae</taxon>
        <taxon>Aspergillus</taxon>
        <taxon>Aspergillus subgen. Circumdati</taxon>
    </lineage>
</organism>
<dbReference type="Pfam" id="PF02817">
    <property type="entry name" value="E3_binding"/>
    <property type="match status" value="1"/>
</dbReference>
<feature type="domain" description="Peripheral subunit-binding (PSBD)" evidence="2">
    <location>
        <begin position="42"/>
        <end position="82"/>
    </location>
</feature>
<gene>
    <name evidence="3" type="ORF">BDW47DRAFT_60224</name>
</gene>
<accession>A0A2I2F4W1</accession>
<dbReference type="EMBL" id="KZ559159">
    <property type="protein sequence ID" value="PLB35680.1"/>
    <property type="molecule type" value="Genomic_DNA"/>
</dbReference>
<evidence type="ECO:0000313" key="4">
    <source>
        <dbReference type="Proteomes" id="UP000234585"/>
    </source>
</evidence>
<comment type="similarity">
    <text evidence="1">Belongs to the 2-oxoacid dehydrogenase family.</text>
</comment>
<dbReference type="PROSITE" id="PS51826">
    <property type="entry name" value="PSBD"/>
    <property type="match status" value="1"/>
</dbReference>
<dbReference type="GeneID" id="36526560"/>
<protein>
    <submittedName>
        <fullName evidence="3">Putative pyruvate dehydrogenase complex component Pdx1</fullName>
    </submittedName>
</protein>
<evidence type="ECO:0000256" key="1">
    <source>
        <dbReference type="ARBA" id="ARBA00007317"/>
    </source>
</evidence>
<dbReference type="OrthoDB" id="202158at2759"/>
<dbReference type="STRING" id="41067.A0A2I2F4W1"/>
<sequence>MSASLPSRQIPAFLARRQPRILSTGRRFQSSSSGQTQNPSYPLYPSVSQLLHQNGIPESDLSKIPASGPKGRLLKGDVLAYIGAIPRDYPSSQAQRLEKLAHLDLSNIKIAAPPAPAEPVKVEEPEKPVARAPPTTSVAVSISLAAVLSVQNKLSETLGVNVPLSTFLARAADLANDDLPRSSTDKRSADELFDEVLGADPIVTSRGDYIPELNAFDGPIQTAPRAQDDLIDILSGQSKKRTATRVAAAPEEPATNVFSLTVPLSDKKRAQTFLDRVQALLTVEPGRLVL</sequence>
<dbReference type="GO" id="GO:0004742">
    <property type="term" value="F:dihydrolipoyllysine-residue acetyltransferase activity"/>
    <property type="evidence" value="ECO:0007669"/>
    <property type="project" value="TreeGrafter"/>
</dbReference>
<dbReference type="RefSeq" id="XP_024669692.1">
    <property type="nucleotide sequence ID" value="XM_024819400.1"/>
</dbReference>
<dbReference type="InterPro" id="IPR004167">
    <property type="entry name" value="PSBD"/>
</dbReference>
<keyword evidence="3" id="KW-0670">Pyruvate</keyword>
<dbReference type="PANTHER" id="PTHR23151:SF82">
    <property type="entry name" value="PYRUVATE DEHYDROGENASE COMPLEX PROTEIN X COMPONENT, MITOCHONDRIAL"/>
    <property type="match status" value="1"/>
</dbReference>
<dbReference type="Gene3D" id="4.10.320.10">
    <property type="entry name" value="E3-binding domain"/>
    <property type="match status" value="1"/>
</dbReference>
<dbReference type="GO" id="GO:0006086">
    <property type="term" value="P:pyruvate decarboxylation to acetyl-CoA"/>
    <property type="evidence" value="ECO:0007669"/>
    <property type="project" value="InterPro"/>
</dbReference>
<proteinExistence type="inferred from homology"/>
<name>A0A2I2F4W1_ASPCN</name>
<keyword evidence="4" id="KW-1185">Reference proteome</keyword>
<dbReference type="PANTHER" id="PTHR23151">
    <property type="entry name" value="DIHYDROLIPOAMIDE ACETYL/SUCCINYL-TRANSFERASE-RELATED"/>
    <property type="match status" value="1"/>
</dbReference>
<reference evidence="3 4" key="1">
    <citation type="submission" date="2017-12" db="EMBL/GenBank/DDBJ databases">
        <authorList>
            <consortium name="DOE Joint Genome Institute"/>
            <person name="Haridas S."/>
            <person name="Kjaerbolling I."/>
            <person name="Vesth T.C."/>
            <person name="Frisvad J.C."/>
            <person name="Nybo J.L."/>
            <person name="Theobald S."/>
            <person name="Kuo A."/>
            <person name="Bowyer P."/>
            <person name="Matsuda Y."/>
            <person name="Mondo S."/>
            <person name="Lyhne E.K."/>
            <person name="Kogle M.E."/>
            <person name="Clum A."/>
            <person name="Lipzen A."/>
            <person name="Salamov A."/>
            <person name="Ngan C.Y."/>
            <person name="Daum C."/>
            <person name="Chiniquy J."/>
            <person name="Barry K."/>
            <person name="LaButti K."/>
            <person name="Simmons B.A."/>
            <person name="Magnuson J.K."/>
            <person name="Mortensen U.H."/>
            <person name="Larsen T.O."/>
            <person name="Grigoriev I.V."/>
            <person name="Baker S.E."/>
            <person name="Andersen M.R."/>
            <person name="Nordberg H.P."/>
            <person name="Cantor M.N."/>
            <person name="Hua S.X."/>
        </authorList>
    </citation>
    <scope>NUCLEOTIDE SEQUENCE [LARGE SCALE GENOMIC DNA]</scope>
    <source>
        <strain evidence="3 4">CBS 102.13</strain>
    </source>
</reference>
<evidence type="ECO:0000259" key="2">
    <source>
        <dbReference type="PROSITE" id="PS51826"/>
    </source>
</evidence>
<dbReference type="GO" id="GO:0045254">
    <property type="term" value="C:pyruvate dehydrogenase complex"/>
    <property type="evidence" value="ECO:0007669"/>
    <property type="project" value="InterPro"/>
</dbReference>
<dbReference type="InterPro" id="IPR045257">
    <property type="entry name" value="E2/Pdx1"/>
</dbReference>
<dbReference type="InterPro" id="IPR036625">
    <property type="entry name" value="E3-bd_dom_sf"/>
</dbReference>
<dbReference type="SUPFAM" id="SSF47005">
    <property type="entry name" value="Peripheral subunit-binding domain of 2-oxo acid dehydrogenase complex"/>
    <property type="match status" value="1"/>
</dbReference>
<dbReference type="Proteomes" id="UP000234585">
    <property type="component" value="Unassembled WGS sequence"/>
</dbReference>
<dbReference type="AlphaFoldDB" id="A0A2I2F4W1"/>